<organism evidence="1 2">
    <name type="scientific">Phlebia brevispora</name>
    <dbReference type="NCBI Taxonomy" id="194682"/>
    <lineage>
        <taxon>Eukaryota</taxon>
        <taxon>Fungi</taxon>
        <taxon>Dikarya</taxon>
        <taxon>Basidiomycota</taxon>
        <taxon>Agaricomycotina</taxon>
        <taxon>Agaricomycetes</taxon>
        <taxon>Polyporales</taxon>
        <taxon>Meruliaceae</taxon>
        <taxon>Phlebia</taxon>
    </lineage>
</organism>
<reference evidence="1" key="1">
    <citation type="submission" date="2022-07" db="EMBL/GenBank/DDBJ databases">
        <title>Genome Sequence of Phlebia brevispora.</title>
        <authorList>
            <person name="Buettner E."/>
        </authorList>
    </citation>
    <scope>NUCLEOTIDE SEQUENCE</scope>
    <source>
        <strain evidence="1">MPL23</strain>
    </source>
</reference>
<protein>
    <submittedName>
        <fullName evidence="1">Uncharacterized protein</fullName>
    </submittedName>
</protein>
<accession>A0ACC1TBS4</accession>
<sequence length="104" mass="12019">MASTIKLAPQLHRIASQWPVDPFRPHLQLKTFLGALADHPQLTPQAVRAARALENSEFQKKYRLSDKMLRPASMPLYYSRLVEGFEKSAQGIARPRWKIFFGIW</sequence>
<evidence type="ECO:0000313" key="1">
    <source>
        <dbReference type="EMBL" id="KAJ3557487.1"/>
    </source>
</evidence>
<proteinExistence type="predicted"/>
<name>A0ACC1TBS4_9APHY</name>
<dbReference type="EMBL" id="JANHOG010000154">
    <property type="protein sequence ID" value="KAJ3557487.1"/>
    <property type="molecule type" value="Genomic_DNA"/>
</dbReference>
<gene>
    <name evidence="1" type="ORF">NM688_g1453</name>
</gene>
<comment type="caution">
    <text evidence="1">The sequence shown here is derived from an EMBL/GenBank/DDBJ whole genome shotgun (WGS) entry which is preliminary data.</text>
</comment>
<keyword evidence="2" id="KW-1185">Reference proteome</keyword>
<evidence type="ECO:0000313" key="2">
    <source>
        <dbReference type="Proteomes" id="UP001148662"/>
    </source>
</evidence>
<dbReference type="Proteomes" id="UP001148662">
    <property type="component" value="Unassembled WGS sequence"/>
</dbReference>